<evidence type="ECO:0000313" key="4">
    <source>
        <dbReference type="EMBL" id="QPC84971.1"/>
    </source>
</evidence>
<dbReference type="Proteomes" id="UP000594468">
    <property type="component" value="Chromosome"/>
</dbReference>
<evidence type="ECO:0000259" key="3">
    <source>
        <dbReference type="PROSITE" id="PS50110"/>
    </source>
</evidence>
<dbReference type="InterPro" id="IPR036890">
    <property type="entry name" value="HATPase_C_sf"/>
</dbReference>
<dbReference type="SUPFAM" id="SSF52172">
    <property type="entry name" value="CheY-like"/>
    <property type="match status" value="1"/>
</dbReference>
<keyword evidence="1 2" id="KW-0597">Phosphoprotein</keyword>
<feature type="modified residue" description="4-aspartylphosphate" evidence="2">
    <location>
        <position position="341"/>
    </location>
</feature>
<keyword evidence="5" id="KW-1185">Reference proteome</keyword>
<dbReference type="PANTHER" id="PTHR44591:SF22">
    <property type="entry name" value="CHEY SUBFAMILY"/>
    <property type="match status" value="1"/>
</dbReference>
<dbReference type="Pfam" id="PF00072">
    <property type="entry name" value="Response_reg"/>
    <property type="match status" value="1"/>
</dbReference>
<evidence type="ECO:0000256" key="1">
    <source>
        <dbReference type="ARBA" id="ARBA00022553"/>
    </source>
</evidence>
<organism evidence="4 5">
    <name type="scientific">Phototrophicus methaneseepsis</name>
    <dbReference type="NCBI Taxonomy" id="2710758"/>
    <lineage>
        <taxon>Bacteria</taxon>
        <taxon>Bacillati</taxon>
        <taxon>Chloroflexota</taxon>
        <taxon>Candidatus Thermofontia</taxon>
        <taxon>Phototrophicales</taxon>
        <taxon>Phototrophicaceae</taxon>
        <taxon>Phototrophicus</taxon>
    </lineage>
</organism>
<dbReference type="PANTHER" id="PTHR44591">
    <property type="entry name" value="STRESS RESPONSE REGULATOR PROTEIN 1"/>
    <property type="match status" value="1"/>
</dbReference>
<dbReference type="SUPFAM" id="SSF55874">
    <property type="entry name" value="ATPase domain of HSP90 chaperone/DNA topoisomerase II/histidine kinase"/>
    <property type="match status" value="1"/>
</dbReference>
<evidence type="ECO:0000256" key="2">
    <source>
        <dbReference type="PROSITE-ProRule" id="PRU00169"/>
    </source>
</evidence>
<dbReference type="InterPro" id="IPR050595">
    <property type="entry name" value="Bact_response_regulator"/>
</dbReference>
<dbReference type="InterPro" id="IPR011006">
    <property type="entry name" value="CheY-like_superfamily"/>
</dbReference>
<dbReference type="GO" id="GO:0000160">
    <property type="term" value="P:phosphorelay signal transduction system"/>
    <property type="evidence" value="ECO:0007669"/>
    <property type="project" value="InterPro"/>
</dbReference>
<proteinExistence type="predicted"/>
<reference evidence="4 5" key="1">
    <citation type="submission" date="2020-02" db="EMBL/GenBank/DDBJ databases">
        <authorList>
            <person name="Zheng R.K."/>
            <person name="Sun C.M."/>
        </authorList>
    </citation>
    <scope>NUCLEOTIDE SEQUENCE [LARGE SCALE GENOMIC DNA]</scope>
    <source>
        <strain evidence="5">rifampicinis</strain>
    </source>
</reference>
<sequence length="410" mass="46144">MNKITKELFFEETFNVYQNLYNRVYLRQSPLAELLVPNTNPKLKAQNLHSLLLKSINDMRPSPGAPVTSNEWRQHRLLVLRYVDGLEPQAVADQLAISRRHFYRVHKEAVEIIAEVLWESYIARGDVSVADVPKRANVQGDDHLTSLRAEVEHLTGQKSNQRCRLQDVVESVIPLVRIMAHQKGVVLDVHLESESIYFGVDAVILRQILLGIINHLVTLLEGGKIFITIEPEADTYQLRIVGHGYRTQTVDLTKLTTVNELASINQIVLYLAEQTAHYAEFRLQAPTVSPRAVLVVDDNEEVAQLFKSYLNKNDYRCMIANSGEEAIQLAKTMQPYAITLDVMMPDIDGWAVLQMLHNNIETRHIPVIICTVIGAQELALALGAHALLEKPVTEQVLIATLEGLGYPAVT</sequence>
<dbReference type="Gene3D" id="3.30.565.10">
    <property type="entry name" value="Histidine kinase-like ATPase, C-terminal domain"/>
    <property type="match status" value="1"/>
</dbReference>
<dbReference type="SMART" id="SM00448">
    <property type="entry name" value="REC"/>
    <property type="match status" value="1"/>
</dbReference>
<dbReference type="KEGG" id="pmet:G4Y79_11550"/>
<accession>A0A7S8EDK2</accession>
<evidence type="ECO:0000313" key="5">
    <source>
        <dbReference type="Proteomes" id="UP000594468"/>
    </source>
</evidence>
<protein>
    <submittedName>
        <fullName evidence="4">Response regulator</fullName>
    </submittedName>
</protein>
<dbReference type="Gene3D" id="3.40.50.2300">
    <property type="match status" value="1"/>
</dbReference>
<dbReference type="PROSITE" id="PS50110">
    <property type="entry name" value="RESPONSE_REGULATORY"/>
    <property type="match status" value="1"/>
</dbReference>
<dbReference type="EMBL" id="CP062983">
    <property type="protein sequence ID" value="QPC84971.1"/>
    <property type="molecule type" value="Genomic_DNA"/>
</dbReference>
<name>A0A7S8EDK2_9CHLR</name>
<feature type="domain" description="Response regulatory" evidence="3">
    <location>
        <begin position="292"/>
        <end position="405"/>
    </location>
</feature>
<gene>
    <name evidence="4" type="ORF">G4Y79_11550</name>
</gene>
<dbReference type="AlphaFoldDB" id="A0A7S8EDK2"/>
<dbReference type="RefSeq" id="WP_195173034.1">
    <property type="nucleotide sequence ID" value="NZ_CP062983.1"/>
</dbReference>
<dbReference type="InterPro" id="IPR001789">
    <property type="entry name" value="Sig_transdc_resp-reg_receiver"/>
</dbReference>